<dbReference type="Proteomes" id="UP000266091">
    <property type="component" value="Unassembled WGS sequence"/>
</dbReference>
<evidence type="ECO:0000256" key="1">
    <source>
        <dbReference type="ARBA" id="ARBA00005417"/>
    </source>
</evidence>
<dbReference type="InterPro" id="IPR027417">
    <property type="entry name" value="P-loop_NTPase"/>
</dbReference>
<evidence type="ECO:0000256" key="2">
    <source>
        <dbReference type="ARBA" id="ARBA00022448"/>
    </source>
</evidence>
<evidence type="ECO:0000313" key="7">
    <source>
        <dbReference type="EMBL" id="GBO94728.1"/>
    </source>
</evidence>
<dbReference type="EMBL" id="BGZJ01000002">
    <property type="protein sequence ID" value="GBO94728.1"/>
    <property type="molecule type" value="Genomic_DNA"/>
</dbReference>
<accession>A0A388SEL0</accession>
<dbReference type="RefSeq" id="WP_116270941.1">
    <property type="nucleotide sequence ID" value="NZ_BGZJ01000002.1"/>
</dbReference>
<organism evidence="7 8">
    <name type="scientific">Mesosutterella multiformis</name>
    <dbReference type="NCBI Taxonomy" id="2259133"/>
    <lineage>
        <taxon>Bacteria</taxon>
        <taxon>Pseudomonadati</taxon>
        <taxon>Pseudomonadota</taxon>
        <taxon>Betaproteobacteria</taxon>
        <taxon>Burkholderiales</taxon>
        <taxon>Sutterellaceae</taxon>
        <taxon>Mesosutterella</taxon>
    </lineage>
</organism>
<keyword evidence="5 7" id="KW-0067">ATP-binding</keyword>
<sequence length="250" mass="27259">MWTIEVDQVSKAFASDRGRVVTADGLTLTAAAGEITAVIGESGCGKTTLLRMIAGLETPDSGSIRFTNPEKPDTAPRISVVFQEPRLFPWMTVRENVSLAVRELPGSEKWGRTDEALKAVRLCDAADAFPKELSGGMAQRAGFARAIAQSPDILLLDEAFGALDALTRTVLYQEFQALQSERRMTVLLITHDVLEAVMLSRTILRLRGGVIDESFAVPFPYPRSLATPGAGDLSHRIYGTFFTGEKEEIK</sequence>
<comment type="caution">
    <text evidence="7">The sequence shown here is derived from an EMBL/GenBank/DDBJ whole genome shotgun (WGS) entry which is preliminary data.</text>
</comment>
<evidence type="ECO:0000259" key="6">
    <source>
        <dbReference type="PROSITE" id="PS50893"/>
    </source>
</evidence>
<keyword evidence="2" id="KW-0813">Transport</keyword>
<dbReference type="InterPro" id="IPR003593">
    <property type="entry name" value="AAA+_ATPase"/>
</dbReference>
<dbReference type="InterPro" id="IPR017871">
    <property type="entry name" value="ABC_transporter-like_CS"/>
</dbReference>
<dbReference type="AlphaFoldDB" id="A0A388SEL0"/>
<keyword evidence="3" id="KW-0472">Membrane</keyword>
<dbReference type="GO" id="GO:0005524">
    <property type="term" value="F:ATP binding"/>
    <property type="evidence" value="ECO:0007669"/>
    <property type="project" value="UniProtKB-KW"/>
</dbReference>
<dbReference type="InterPro" id="IPR050166">
    <property type="entry name" value="ABC_transporter_ATP-bind"/>
</dbReference>
<keyword evidence="3" id="KW-1003">Cell membrane</keyword>
<dbReference type="PANTHER" id="PTHR42788:SF13">
    <property type="entry name" value="ALIPHATIC SULFONATES IMPORT ATP-BINDING PROTEIN SSUB"/>
    <property type="match status" value="1"/>
</dbReference>
<evidence type="ECO:0000256" key="5">
    <source>
        <dbReference type="ARBA" id="ARBA00022840"/>
    </source>
</evidence>
<feature type="domain" description="ABC transporter" evidence="6">
    <location>
        <begin position="4"/>
        <end position="233"/>
    </location>
</feature>
<dbReference type="OrthoDB" id="9783039at2"/>
<gene>
    <name evidence="7" type="primary">ssuB</name>
    <name evidence="7" type="ORF">MESMUL_20820</name>
</gene>
<dbReference type="Pfam" id="PF00005">
    <property type="entry name" value="ABC_tran"/>
    <property type="match status" value="1"/>
</dbReference>
<dbReference type="PROSITE" id="PS00211">
    <property type="entry name" value="ABC_TRANSPORTER_1"/>
    <property type="match status" value="1"/>
</dbReference>
<dbReference type="GO" id="GO:0016887">
    <property type="term" value="F:ATP hydrolysis activity"/>
    <property type="evidence" value="ECO:0007669"/>
    <property type="project" value="InterPro"/>
</dbReference>
<evidence type="ECO:0000256" key="4">
    <source>
        <dbReference type="ARBA" id="ARBA00022741"/>
    </source>
</evidence>
<dbReference type="PROSITE" id="PS50893">
    <property type="entry name" value="ABC_TRANSPORTER_2"/>
    <property type="match status" value="1"/>
</dbReference>
<dbReference type="SUPFAM" id="SSF52540">
    <property type="entry name" value="P-loop containing nucleoside triphosphate hydrolases"/>
    <property type="match status" value="1"/>
</dbReference>
<dbReference type="InterPro" id="IPR003439">
    <property type="entry name" value="ABC_transporter-like_ATP-bd"/>
</dbReference>
<name>A0A388SEL0_9BURK</name>
<evidence type="ECO:0000313" key="8">
    <source>
        <dbReference type="Proteomes" id="UP000266091"/>
    </source>
</evidence>
<protein>
    <submittedName>
        <fullName evidence="7">Sulfonate ABC transporter ATP-binding protein</fullName>
    </submittedName>
</protein>
<dbReference type="PANTHER" id="PTHR42788">
    <property type="entry name" value="TAURINE IMPORT ATP-BINDING PROTEIN-RELATED"/>
    <property type="match status" value="1"/>
</dbReference>
<comment type="similarity">
    <text evidence="1">Belongs to the ABC transporter superfamily.</text>
</comment>
<dbReference type="SMART" id="SM00382">
    <property type="entry name" value="AAA"/>
    <property type="match status" value="1"/>
</dbReference>
<evidence type="ECO:0000256" key="3">
    <source>
        <dbReference type="ARBA" id="ARBA00022475"/>
    </source>
</evidence>
<keyword evidence="4" id="KW-0547">Nucleotide-binding</keyword>
<proteinExistence type="inferred from homology"/>
<keyword evidence="8" id="KW-1185">Reference proteome</keyword>
<dbReference type="Gene3D" id="3.40.50.300">
    <property type="entry name" value="P-loop containing nucleotide triphosphate hydrolases"/>
    <property type="match status" value="1"/>
</dbReference>
<reference evidence="7 8" key="1">
    <citation type="journal article" date="2018" name="Int. J. Syst. Evol. Microbiol.">
        <title>Mesosutterella multiformis gen. nov., sp. nov., a member of the family Sutterellaceae and Sutterella megalosphaeroides sp. nov., isolated from human faeces.</title>
        <authorList>
            <person name="Sakamoto M."/>
            <person name="Ikeyama N."/>
            <person name="Kunihiro T."/>
            <person name="Iino T."/>
            <person name="Yuki M."/>
            <person name="Ohkuma M."/>
        </authorList>
    </citation>
    <scope>NUCLEOTIDE SEQUENCE [LARGE SCALE GENOMIC DNA]</scope>
    <source>
        <strain evidence="7 8">4NBBH2</strain>
    </source>
</reference>